<keyword evidence="3" id="KW-1185">Reference proteome</keyword>
<dbReference type="NCBIfam" id="NF045959">
    <property type="entry name" value="LppA_rel_LP"/>
    <property type="match status" value="1"/>
</dbReference>
<feature type="compositionally biased region" description="Polar residues" evidence="1">
    <location>
        <begin position="96"/>
        <end position="112"/>
    </location>
</feature>
<name>L0RUV8_MYCC1</name>
<accession>L0RUV8</accession>
<dbReference type="EMBL" id="HF559394">
    <property type="protein sequence ID" value="CCP24319.1"/>
    <property type="molecule type" value="Genomic_DNA"/>
</dbReference>
<evidence type="ECO:0000256" key="1">
    <source>
        <dbReference type="SAM" id="MobiDB-lite"/>
    </source>
</evidence>
<keyword evidence="2" id="KW-0449">Lipoprotein</keyword>
<organism evidence="2 3">
    <name type="scientific">Mycoplasmopsis cynos (strain C142)</name>
    <name type="common">Mycoplasma cynos</name>
    <dbReference type="NCBI Taxonomy" id="1246955"/>
    <lineage>
        <taxon>Bacteria</taxon>
        <taxon>Bacillati</taxon>
        <taxon>Mycoplasmatota</taxon>
        <taxon>Mycoplasmoidales</taxon>
        <taxon>Metamycoplasmataceae</taxon>
        <taxon>Mycoplasmopsis</taxon>
    </lineage>
</organism>
<dbReference type="STRING" id="1246955.MCYN_0587"/>
<dbReference type="AlphaFoldDB" id="L0RUV8"/>
<feature type="compositionally biased region" description="Polar residues" evidence="1">
    <location>
        <begin position="75"/>
        <end position="88"/>
    </location>
</feature>
<dbReference type="PATRIC" id="fig|1246955.3.peg.530"/>
<feature type="region of interest" description="Disordered" evidence="1">
    <location>
        <begin position="43"/>
        <end position="139"/>
    </location>
</feature>
<gene>
    <name evidence="2" type="primary">MCYN0587</name>
    <name evidence="2" type="ordered locus">MCYN_0587</name>
</gene>
<dbReference type="HOGENOM" id="CLU_030565_0_0_14"/>
<evidence type="ECO:0000313" key="2">
    <source>
        <dbReference type="EMBL" id="CCP24319.1"/>
    </source>
</evidence>
<dbReference type="Proteomes" id="UP000010466">
    <property type="component" value="Chromosome"/>
</dbReference>
<evidence type="ECO:0000313" key="3">
    <source>
        <dbReference type="Proteomes" id="UP000010466"/>
    </source>
</evidence>
<dbReference type="eggNOG" id="ENOG5031YVH">
    <property type="taxonomic scope" value="Bacteria"/>
</dbReference>
<dbReference type="KEGG" id="mcy:MCYN_0587"/>
<feature type="compositionally biased region" description="Polar residues" evidence="1">
    <location>
        <begin position="120"/>
        <end position="133"/>
    </location>
</feature>
<protein>
    <submittedName>
        <fullName evidence="2">Major lipoprotein</fullName>
    </submittedName>
</protein>
<sequence length="565" mass="65502">MNSQKYDKIYSIMKQKMIKASIFSALNFSPIVALSSCNYTSQTKAPEDEIRNSKNPNTSNTLNKKEDNENLNNNPPKSDPTNPESPKPNSKKDDTTTQIPSQNDHSSDSLKNPQKKPKNESMSNDNSNNTIDQTEGIIPEQDDIFDFSDLNNFKLEYDIDSSLYKGIDAISAKERLRTLDEFKTLIGYYSSISQDIKNKYDITIIDLDKIQEDNLNGILSNIKIKFQAKNNTKHFTIKTIILKGFKVNQKNEKNNPKDTFLSPKSISGPLSKTFASLIGAMLMYNANVNAFDQLQNKKDGAINYETIEDFQKNSNYFKDQSIRLNQALKNSFFDTINKDNNNPEFDYKILQVKPDDVNGTLGIQVEIFDLEGSQHKSNRIQKEYTFNGFKKLTDEKVKDFINFTITPESLKDVIIKNKLYSQKFKDLYNENKNKEERVELNNLFDQKLLDHLKKSIFKKIMISFINDDLYNLTEQITLDKIIATRTKYSIYPFVMNFSNNIIKDFKVYFEYDSSRNEQLVKFDFKFGLIPFLTNSFTNMQEFYNSNNSEIELNKTYWFSASKLNE</sequence>
<proteinExistence type="predicted"/>
<reference evidence="3" key="1">
    <citation type="journal article" date="2013" name="Genome Announc.">
        <title>Complete genome sequence of Mycoplasma cynos strain C142.</title>
        <authorList>
            <person name="Walker C.A."/>
            <person name="Mannering S.A."/>
            <person name="Shields S."/>
            <person name="Blake D.P."/>
            <person name="Brownlie J."/>
        </authorList>
    </citation>
    <scope>NUCLEOTIDE SEQUENCE [LARGE SCALE GENOMIC DNA]</scope>
    <source>
        <strain evidence="3">C142</strain>
    </source>
</reference>